<organism evidence="6 7">
    <name type="scientific">Shewanella submarina</name>
    <dbReference type="NCBI Taxonomy" id="2016376"/>
    <lineage>
        <taxon>Bacteria</taxon>
        <taxon>Pseudomonadati</taxon>
        <taxon>Pseudomonadota</taxon>
        <taxon>Gammaproteobacteria</taxon>
        <taxon>Alteromonadales</taxon>
        <taxon>Shewanellaceae</taxon>
        <taxon>Shewanella</taxon>
    </lineage>
</organism>
<dbReference type="PANTHER" id="PTHR46233">
    <property type="entry name" value="HYDROXYACYLGLUTATHIONE HYDROLASE GLOC"/>
    <property type="match status" value="1"/>
</dbReference>
<evidence type="ECO:0000256" key="4">
    <source>
        <dbReference type="ARBA" id="ARBA00022833"/>
    </source>
</evidence>
<dbReference type="PANTHER" id="PTHR46233:SF3">
    <property type="entry name" value="HYDROXYACYLGLUTATHIONE HYDROLASE GLOC"/>
    <property type="match status" value="1"/>
</dbReference>
<dbReference type="InterPro" id="IPR036866">
    <property type="entry name" value="RibonucZ/Hydroxyglut_hydro"/>
</dbReference>
<name>A0ABV7GCH3_9GAMM</name>
<keyword evidence="7" id="KW-1185">Reference proteome</keyword>
<dbReference type="InterPro" id="IPR051453">
    <property type="entry name" value="MBL_Glyoxalase_II"/>
</dbReference>
<evidence type="ECO:0000259" key="5">
    <source>
        <dbReference type="SMART" id="SM00849"/>
    </source>
</evidence>
<evidence type="ECO:0000256" key="1">
    <source>
        <dbReference type="ARBA" id="ARBA00001947"/>
    </source>
</evidence>
<evidence type="ECO:0000313" key="7">
    <source>
        <dbReference type="Proteomes" id="UP001595621"/>
    </source>
</evidence>
<comment type="caution">
    <text evidence="6">The sequence shown here is derived from an EMBL/GenBank/DDBJ whole genome shotgun (WGS) entry which is preliminary data.</text>
</comment>
<dbReference type="InterPro" id="IPR001279">
    <property type="entry name" value="Metallo-B-lactamas"/>
</dbReference>
<feature type="domain" description="Metallo-beta-lactamase" evidence="5">
    <location>
        <begin position="12"/>
        <end position="192"/>
    </location>
</feature>
<evidence type="ECO:0000256" key="3">
    <source>
        <dbReference type="ARBA" id="ARBA00022801"/>
    </source>
</evidence>
<evidence type="ECO:0000256" key="2">
    <source>
        <dbReference type="ARBA" id="ARBA00022723"/>
    </source>
</evidence>
<dbReference type="Proteomes" id="UP001595621">
    <property type="component" value="Unassembled WGS sequence"/>
</dbReference>
<keyword evidence="2" id="KW-0479">Metal-binding</keyword>
<keyword evidence="3" id="KW-0378">Hydrolase</keyword>
<dbReference type="RefSeq" id="WP_248934851.1">
    <property type="nucleotide sequence ID" value="NZ_JAKILF010000002.1"/>
</dbReference>
<dbReference type="Pfam" id="PF00753">
    <property type="entry name" value="Lactamase_B"/>
    <property type="match status" value="1"/>
</dbReference>
<dbReference type="EMBL" id="JBHRTD010000006">
    <property type="protein sequence ID" value="MFC3137960.1"/>
    <property type="molecule type" value="Genomic_DNA"/>
</dbReference>
<dbReference type="Gene3D" id="3.60.15.10">
    <property type="entry name" value="Ribonuclease Z/Hydroxyacylglutathione hydrolase-like"/>
    <property type="match status" value="1"/>
</dbReference>
<dbReference type="SMART" id="SM00849">
    <property type="entry name" value="Lactamase_B"/>
    <property type="match status" value="1"/>
</dbReference>
<comment type="cofactor">
    <cofactor evidence="1">
        <name>Zn(2+)</name>
        <dbReference type="ChEBI" id="CHEBI:29105"/>
    </cofactor>
</comment>
<keyword evidence="4" id="KW-0862">Zinc</keyword>
<dbReference type="SUPFAM" id="SSF56281">
    <property type="entry name" value="Metallo-hydrolase/oxidoreductase"/>
    <property type="match status" value="1"/>
</dbReference>
<reference evidence="7" key="1">
    <citation type="journal article" date="2019" name="Int. J. Syst. Evol. Microbiol.">
        <title>The Global Catalogue of Microorganisms (GCM) 10K type strain sequencing project: providing services to taxonomists for standard genome sequencing and annotation.</title>
        <authorList>
            <consortium name="The Broad Institute Genomics Platform"/>
            <consortium name="The Broad Institute Genome Sequencing Center for Infectious Disease"/>
            <person name="Wu L."/>
            <person name="Ma J."/>
        </authorList>
    </citation>
    <scope>NUCLEOTIDE SEQUENCE [LARGE SCALE GENOMIC DNA]</scope>
    <source>
        <strain evidence="7">KCTC 52277</strain>
    </source>
</reference>
<protein>
    <submittedName>
        <fullName evidence="6">MBL fold metallo-hydrolase</fullName>
    </submittedName>
</protein>
<dbReference type="CDD" id="cd07737">
    <property type="entry name" value="YcbL-like_MBL-fold"/>
    <property type="match status" value="1"/>
</dbReference>
<proteinExistence type="predicted"/>
<accession>A0ABV7GCH3</accession>
<sequence>MKYLIIPVTPFQQNCTLIWCEKTNKAAVVDPGGNPERIKAEIEKQGVTLDKILLTHGHIDHVGAAGLMAEEFDVKVYGPHIGDKFLFEQLPHQSQTFGFPPCGSFEPDTYLEDGDRIELGELTLNTLHCPGHTPGHVVFHHADSSMAMVGDVLFRGSIGRTDFPGSNHGQLLQSITGKLWPLGEQVAFIPGHGPNSTFGEERRSNPFVADQLFA</sequence>
<gene>
    <name evidence="6" type="ORF">ACFOE0_07110</name>
</gene>
<evidence type="ECO:0000313" key="6">
    <source>
        <dbReference type="EMBL" id="MFC3137960.1"/>
    </source>
</evidence>